<keyword evidence="10" id="KW-0808">Transferase</keyword>
<keyword evidence="2" id="KW-0809">Transit peptide</keyword>
<evidence type="ECO:0000256" key="3">
    <source>
        <dbReference type="ARBA" id="ARBA00023128"/>
    </source>
</evidence>
<name>A0A6J0U5C0_9SAUR</name>
<dbReference type="Proteomes" id="UP001652642">
    <property type="component" value="Chromosome 6"/>
</dbReference>
<dbReference type="Pfam" id="PF08368">
    <property type="entry name" value="FAST_2"/>
    <property type="match status" value="1"/>
</dbReference>
<dbReference type="InterPro" id="IPR050870">
    <property type="entry name" value="FAST_kinase"/>
</dbReference>
<dbReference type="RefSeq" id="XP_020655862.2">
    <property type="nucleotide sequence ID" value="XM_020800203.2"/>
</dbReference>
<dbReference type="OrthoDB" id="6501018at2759"/>
<comment type="similarity">
    <text evidence="4">Belongs to the FAST kinase family.</text>
</comment>
<proteinExistence type="inferred from homology"/>
<evidence type="ECO:0000259" key="8">
    <source>
        <dbReference type="PROSITE" id="PS51286"/>
    </source>
</evidence>
<keyword evidence="3" id="KW-0496">Mitochondrion</keyword>
<keyword evidence="10" id="KW-0418">Kinase</keyword>
<dbReference type="GeneID" id="110082569"/>
<accession>A0A6J0U5C0</accession>
<sequence length="629" mass="71805">MAANVIRRCCHLSRTPFPLGVQARTALAGGKVASTAGASSRLRLALLTTCHRSVQIGGLCAQEQTKRLPQDPGKVESLLHACSTTQELLSSVDLCSVNANQAAMIITRLSYMVNQKKREADDVRKDKRFKDLLKTVTKRVTLVTNTNLVALLKSLYLLGEPLGTEDFCVVEEEVRWRLHKLSYKNLVSLTELLTVDVLREKNRLLSELLKKLELRWTEIEDARSVVVLVTKMAYLSPTLKQRLEDKALEIADQFSLEDIWKVAMTLAHQNNRSIPLLRALSYYLVQKQLAISPNVLVDLVFAYAKLNFHQTQLFQKIAMELQPYIPEMTPNDVTRCVRSFAYLKWLNLPLFEAFMQYLLDNEKRLTPLHLSSIILSLAHLNFHPSNREAFYGMIHRGLENHLDSLDPDLLLDLVWSLCILQQANAAHLQRVLEPKFHLQFLSDQNTKRPNYLVKLIQINATARLECADYKGPFLAKEILGTKERQAKRMPTPLQTDLKEVLKSVAGNDAHVRFEVDLLSGWLLDAVMVLDAENQPLPVTDAVIPSLSQSKPLPPWPKRLAFLRWEFPNFSNRSKELLGRFAMARRHIQAAGFLVVDVPYYEWHDLKMEWQKAAYLRAKMSKAIAEEMAR</sequence>
<feature type="domain" description="RAP" evidence="8">
    <location>
        <begin position="559"/>
        <end position="617"/>
    </location>
</feature>
<dbReference type="GO" id="GO:0005759">
    <property type="term" value="C:mitochondrial matrix"/>
    <property type="evidence" value="ECO:0007669"/>
    <property type="project" value="UniProtKB-SubCell"/>
</dbReference>
<gene>
    <name evidence="10" type="primary">TBRG4</name>
</gene>
<evidence type="ECO:0000313" key="10">
    <source>
        <dbReference type="RefSeq" id="XP_020655862.2"/>
    </source>
</evidence>
<evidence type="ECO:0000256" key="6">
    <source>
        <dbReference type="ARBA" id="ARBA00042265"/>
    </source>
</evidence>
<dbReference type="InParanoid" id="A0A6J0U5C0"/>
<dbReference type="PANTHER" id="PTHR21228:SF59">
    <property type="entry name" value="FAST KINASE DOMAIN-CONTAINING PROTEIN 4"/>
    <property type="match status" value="1"/>
</dbReference>
<dbReference type="InterPro" id="IPR058917">
    <property type="entry name" value="RESC6_dom"/>
</dbReference>
<dbReference type="Pfam" id="PF26188">
    <property type="entry name" value="RESC6"/>
    <property type="match status" value="1"/>
</dbReference>
<keyword evidence="9" id="KW-1185">Reference proteome</keyword>
<dbReference type="CDD" id="cd23739">
    <property type="entry name" value="TBRG4-like_N"/>
    <property type="match status" value="1"/>
</dbReference>
<dbReference type="InterPro" id="IPR013579">
    <property type="entry name" value="FAST_2"/>
</dbReference>
<dbReference type="InterPro" id="IPR010622">
    <property type="entry name" value="FAST_Leu-rich"/>
</dbReference>
<dbReference type="SMART" id="SM00952">
    <property type="entry name" value="RAP"/>
    <property type="match status" value="1"/>
</dbReference>
<dbReference type="GO" id="GO:0003723">
    <property type="term" value="F:RNA binding"/>
    <property type="evidence" value="ECO:0007669"/>
    <property type="project" value="TreeGrafter"/>
</dbReference>
<organism evidence="9 10">
    <name type="scientific">Pogona vitticeps</name>
    <name type="common">central bearded dragon</name>
    <dbReference type="NCBI Taxonomy" id="103695"/>
    <lineage>
        <taxon>Eukaryota</taxon>
        <taxon>Metazoa</taxon>
        <taxon>Chordata</taxon>
        <taxon>Craniata</taxon>
        <taxon>Vertebrata</taxon>
        <taxon>Euteleostomi</taxon>
        <taxon>Lepidosauria</taxon>
        <taxon>Squamata</taxon>
        <taxon>Bifurcata</taxon>
        <taxon>Unidentata</taxon>
        <taxon>Episquamata</taxon>
        <taxon>Toxicofera</taxon>
        <taxon>Iguania</taxon>
        <taxon>Acrodonta</taxon>
        <taxon>Agamidae</taxon>
        <taxon>Amphibolurinae</taxon>
        <taxon>Pogona</taxon>
    </lineage>
</organism>
<dbReference type="CTD" id="9238"/>
<dbReference type="AlphaFoldDB" id="A0A6J0U5C0"/>
<evidence type="ECO:0000313" key="9">
    <source>
        <dbReference type="Proteomes" id="UP001652642"/>
    </source>
</evidence>
<evidence type="ECO:0000256" key="1">
    <source>
        <dbReference type="ARBA" id="ARBA00004305"/>
    </source>
</evidence>
<dbReference type="KEGG" id="pvt:110082569"/>
<dbReference type="GO" id="GO:0035770">
    <property type="term" value="C:ribonucleoprotein granule"/>
    <property type="evidence" value="ECO:0007669"/>
    <property type="project" value="TreeGrafter"/>
</dbReference>
<dbReference type="Pfam" id="PF06743">
    <property type="entry name" value="FAST_1"/>
    <property type="match status" value="1"/>
</dbReference>
<protein>
    <recommendedName>
        <fullName evidence="5">FAST kinase domain-containing protein 4</fullName>
    </recommendedName>
    <alternativeName>
        <fullName evidence="7">Protein TBRG4</fullName>
    </alternativeName>
    <alternativeName>
        <fullName evidence="6">Transforming growth factor beta regulator 4</fullName>
    </alternativeName>
</protein>
<dbReference type="GO" id="GO:0044528">
    <property type="term" value="P:regulation of mitochondrial mRNA stability"/>
    <property type="evidence" value="ECO:0007669"/>
    <property type="project" value="InterPro"/>
</dbReference>
<dbReference type="InterPro" id="IPR013584">
    <property type="entry name" value="RAP"/>
</dbReference>
<dbReference type="GO" id="GO:0000963">
    <property type="term" value="P:mitochondrial RNA processing"/>
    <property type="evidence" value="ECO:0007669"/>
    <property type="project" value="TreeGrafter"/>
</dbReference>
<reference evidence="10" key="1">
    <citation type="submission" date="2025-08" db="UniProtKB">
        <authorList>
            <consortium name="RefSeq"/>
        </authorList>
    </citation>
    <scope>IDENTIFICATION</scope>
</reference>
<evidence type="ECO:0000256" key="5">
    <source>
        <dbReference type="ARBA" id="ARBA00040471"/>
    </source>
</evidence>
<dbReference type="PANTHER" id="PTHR21228">
    <property type="entry name" value="FAST LEU-RICH DOMAIN-CONTAINING"/>
    <property type="match status" value="1"/>
</dbReference>
<comment type="subcellular location">
    <subcellularLocation>
        <location evidence="1">Mitochondrion matrix</location>
    </subcellularLocation>
</comment>
<dbReference type="Pfam" id="PF08373">
    <property type="entry name" value="RAP"/>
    <property type="match status" value="1"/>
</dbReference>
<dbReference type="PROSITE" id="PS51286">
    <property type="entry name" value="RAP"/>
    <property type="match status" value="1"/>
</dbReference>
<evidence type="ECO:0000256" key="7">
    <source>
        <dbReference type="ARBA" id="ARBA00043220"/>
    </source>
</evidence>
<evidence type="ECO:0000256" key="4">
    <source>
        <dbReference type="ARBA" id="ARBA00038281"/>
    </source>
</evidence>
<evidence type="ECO:0000256" key="2">
    <source>
        <dbReference type="ARBA" id="ARBA00022946"/>
    </source>
</evidence>
<dbReference type="GO" id="GO:0016301">
    <property type="term" value="F:kinase activity"/>
    <property type="evidence" value="ECO:0007669"/>
    <property type="project" value="UniProtKB-KW"/>
</dbReference>